<accession>A0A9P8UBB5</accession>
<gene>
    <name evidence="3" type="ORF">BKA67DRAFT_596360</name>
</gene>
<comment type="caution">
    <text evidence="3">The sequence shown here is derived from an EMBL/GenBank/DDBJ whole genome shotgun (WGS) entry which is preliminary data.</text>
</comment>
<sequence>MWTSTNSPPFPSPTATWHNDTYPSISPSRPELSAAGKTVVITGAGSGIGRETAIAYATAGAASIVLLGRHVSKKVFSVDVTEKDALQRVASAIGSWDVLILAAGHVSDPSPIASASTDSWWQDFETNVKATFLGIMVFLPTKNESNATVLALTSGAVALPSSLQTGLSAYASSKLAQIKLIDFLASDGANANALPIDQVQLPAHFLVWMSSSEATFLKGRSVWANWDVDELKAQAKEIKSGVQMTAGINGWPYHADS</sequence>
<dbReference type="GeneID" id="70134185"/>
<evidence type="ECO:0000313" key="4">
    <source>
        <dbReference type="Proteomes" id="UP000758603"/>
    </source>
</evidence>
<dbReference type="PANTHER" id="PTHR42760">
    <property type="entry name" value="SHORT-CHAIN DEHYDROGENASES/REDUCTASES FAMILY MEMBER"/>
    <property type="match status" value="1"/>
</dbReference>
<proteinExistence type="inferred from homology"/>
<dbReference type="GO" id="GO:0048038">
    <property type="term" value="F:quinone binding"/>
    <property type="evidence" value="ECO:0007669"/>
    <property type="project" value="TreeGrafter"/>
</dbReference>
<reference evidence="3" key="1">
    <citation type="journal article" date="2021" name="Nat. Commun.">
        <title>Genetic determinants of endophytism in the Arabidopsis root mycobiome.</title>
        <authorList>
            <person name="Mesny F."/>
            <person name="Miyauchi S."/>
            <person name="Thiergart T."/>
            <person name="Pickel B."/>
            <person name="Atanasova L."/>
            <person name="Karlsson M."/>
            <person name="Huettel B."/>
            <person name="Barry K.W."/>
            <person name="Haridas S."/>
            <person name="Chen C."/>
            <person name="Bauer D."/>
            <person name="Andreopoulos W."/>
            <person name="Pangilinan J."/>
            <person name="LaButti K."/>
            <person name="Riley R."/>
            <person name="Lipzen A."/>
            <person name="Clum A."/>
            <person name="Drula E."/>
            <person name="Henrissat B."/>
            <person name="Kohler A."/>
            <person name="Grigoriev I.V."/>
            <person name="Martin F.M."/>
            <person name="Hacquard S."/>
        </authorList>
    </citation>
    <scope>NUCLEOTIDE SEQUENCE</scope>
    <source>
        <strain evidence="3">MPI-SDFR-AT-0073</strain>
    </source>
</reference>
<dbReference type="InterPro" id="IPR002347">
    <property type="entry name" value="SDR_fam"/>
</dbReference>
<dbReference type="InterPro" id="IPR036291">
    <property type="entry name" value="NAD(P)-bd_dom_sf"/>
</dbReference>
<dbReference type="PANTHER" id="PTHR42760:SF122">
    <property type="entry name" value="NAD(P)-BINDING PROTEIN"/>
    <property type="match status" value="1"/>
</dbReference>
<feature type="compositionally biased region" description="Polar residues" evidence="2">
    <location>
        <begin position="17"/>
        <end position="27"/>
    </location>
</feature>
<dbReference type="EMBL" id="JAGPXC010000015">
    <property type="protein sequence ID" value="KAH6638559.1"/>
    <property type="molecule type" value="Genomic_DNA"/>
</dbReference>
<dbReference type="GO" id="GO:0016616">
    <property type="term" value="F:oxidoreductase activity, acting on the CH-OH group of donors, NAD or NADP as acceptor"/>
    <property type="evidence" value="ECO:0007669"/>
    <property type="project" value="TreeGrafter"/>
</dbReference>
<dbReference type="Gene3D" id="3.40.50.720">
    <property type="entry name" value="NAD(P)-binding Rossmann-like Domain"/>
    <property type="match status" value="1"/>
</dbReference>
<dbReference type="GO" id="GO:0006633">
    <property type="term" value="P:fatty acid biosynthetic process"/>
    <property type="evidence" value="ECO:0007669"/>
    <property type="project" value="TreeGrafter"/>
</dbReference>
<evidence type="ECO:0000313" key="3">
    <source>
        <dbReference type="EMBL" id="KAH6638559.1"/>
    </source>
</evidence>
<feature type="region of interest" description="Disordered" evidence="2">
    <location>
        <begin position="1"/>
        <end position="31"/>
    </location>
</feature>
<dbReference type="AlphaFoldDB" id="A0A9P8UBB5"/>
<dbReference type="SUPFAM" id="SSF51735">
    <property type="entry name" value="NAD(P)-binding Rossmann-fold domains"/>
    <property type="match status" value="1"/>
</dbReference>
<organism evidence="3 4">
    <name type="scientific">Truncatella angustata</name>
    <dbReference type="NCBI Taxonomy" id="152316"/>
    <lineage>
        <taxon>Eukaryota</taxon>
        <taxon>Fungi</taxon>
        <taxon>Dikarya</taxon>
        <taxon>Ascomycota</taxon>
        <taxon>Pezizomycotina</taxon>
        <taxon>Sordariomycetes</taxon>
        <taxon>Xylariomycetidae</taxon>
        <taxon>Amphisphaeriales</taxon>
        <taxon>Sporocadaceae</taxon>
        <taxon>Truncatella</taxon>
    </lineage>
</organism>
<dbReference type="Proteomes" id="UP000758603">
    <property type="component" value="Unassembled WGS sequence"/>
</dbReference>
<dbReference type="CDD" id="cd05233">
    <property type="entry name" value="SDR_c"/>
    <property type="match status" value="1"/>
</dbReference>
<evidence type="ECO:0000256" key="1">
    <source>
        <dbReference type="ARBA" id="ARBA00006484"/>
    </source>
</evidence>
<comment type="similarity">
    <text evidence="1">Belongs to the short-chain dehydrogenases/reductases (SDR) family.</text>
</comment>
<keyword evidence="4" id="KW-1185">Reference proteome</keyword>
<dbReference type="Pfam" id="PF00106">
    <property type="entry name" value="adh_short"/>
    <property type="match status" value="1"/>
</dbReference>
<evidence type="ECO:0000256" key="2">
    <source>
        <dbReference type="SAM" id="MobiDB-lite"/>
    </source>
</evidence>
<dbReference type="PRINTS" id="PR00081">
    <property type="entry name" value="GDHRDH"/>
</dbReference>
<dbReference type="RefSeq" id="XP_045950831.1">
    <property type="nucleotide sequence ID" value="XM_046105294.1"/>
</dbReference>
<protein>
    <submittedName>
        <fullName evidence="3">Uncharacterized protein</fullName>
    </submittedName>
</protein>
<name>A0A9P8UBB5_9PEZI</name>
<dbReference type="OrthoDB" id="1933717at2759"/>